<accession>A0A5J6V682</accession>
<dbReference type="GO" id="GO:0005737">
    <property type="term" value="C:cytoplasm"/>
    <property type="evidence" value="ECO:0007669"/>
    <property type="project" value="TreeGrafter"/>
</dbReference>
<dbReference type="InterPro" id="IPR014718">
    <property type="entry name" value="GH-type_carb-bd"/>
</dbReference>
<dbReference type="GO" id="GO:0030246">
    <property type="term" value="F:carbohydrate binding"/>
    <property type="evidence" value="ECO:0007669"/>
    <property type="project" value="UniProtKB-UniRule"/>
</dbReference>
<dbReference type="InterPro" id="IPR025532">
    <property type="entry name" value="G6P_1-epimerase"/>
</dbReference>
<evidence type="ECO:0000313" key="7">
    <source>
        <dbReference type="Proteomes" id="UP000326546"/>
    </source>
</evidence>
<dbReference type="PANTHER" id="PTHR11122">
    <property type="entry name" value="APOSPORY-ASSOCIATED PROTEIN C-RELATED"/>
    <property type="match status" value="1"/>
</dbReference>
<evidence type="ECO:0000256" key="5">
    <source>
        <dbReference type="PIRSR" id="PIRSR016020-1"/>
    </source>
</evidence>
<dbReference type="InterPro" id="IPR008183">
    <property type="entry name" value="Aldose_1/G6P_1-epimerase"/>
</dbReference>
<dbReference type="AlphaFoldDB" id="A0A5J6V682"/>
<dbReference type="PIRSF" id="PIRSF016020">
    <property type="entry name" value="PHexose_mutarotase"/>
    <property type="match status" value="1"/>
</dbReference>
<feature type="active site" evidence="5">
    <location>
        <position position="152"/>
    </location>
</feature>
<dbReference type="KEGG" id="serw:FY030_07815"/>
<protein>
    <recommendedName>
        <fullName evidence="4">Putative glucose-6-phosphate 1-epimerase</fullName>
        <ecNumber evidence="4">5.1.3.15</ecNumber>
    </recommendedName>
</protein>
<dbReference type="Proteomes" id="UP000326546">
    <property type="component" value="Chromosome"/>
</dbReference>
<evidence type="ECO:0000256" key="1">
    <source>
        <dbReference type="ARBA" id="ARBA00001096"/>
    </source>
</evidence>
<feature type="active site" evidence="5">
    <location>
        <position position="253"/>
    </location>
</feature>
<dbReference type="EC" id="5.1.3.15" evidence="4"/>
<dbReference type="EMBL" id="CP044427">
    <property type="protein sequence ID" value="QFG68636.1"/>
    <property type="molecule type" value="Genomic_DNA"/>
</dbReference>
<sequence length="283" mass="30751">MSLTPRVHDDGRSRLMAYDHGAHLATWELDGEPVLWLSEAAVLDGSHAIRGGVPICFPWFADGPDGEHSPSHGVVRTAVWRPATAQGEEIWAWELSHTDVVSAPGADQIPGPFHLRYAVRLSPSGAGRPVLHLELQAHNPGPSTYEVEVALHTYVAVGDVEQVQIEGLDTADYLDKVTGSRRRQEGPVRLTGETDRVYERSGPVRVQDHAGGRAVELSPRGAAQTVVWNPWAEQAATTSDLTDESWRRFVCVETAATKEQALTVTPGQTRTLGCSLSTHPVGR</sequence>
<comment type="similarity">
    <text evidence="2 4">Belongs to the glucose-6-phosphate 1-epimerase family.</text>
</comment>
<reference evidence="6 7" key="1">
    <citation type="submission" date="2019-09" db="EMBL/GenBank/DDBJ databases">
        <title>Serinicoccus pratensis sp. nov., isolated from meadow soil.</title>
        <authorList>
            <person name="Zhang W."/>
        </authorList>
    </citation>
    <scope>NUCLEOTIDE SEQUENCE [LARGE SCALE GENOMIC DNA]</scope>
    <source>
        <strain evidence="6 7">W204</strain>
    </source>
</reference>
<dbReference type="GO" id="GO:0005975">
    <property type="term" value="P:carbohydrate metabolic process"/>
    <property type="evidence" value="ECO:0007669"/>
    <property type="project" value="InterPro"/>
</dbReference>
<proteinExistence type="inferred from homology"/>
<dbReference type="OrthoDB" id="9790727at2"/>
<evidence type="ECO:0000256" key="2">
    <source>
        <dbReference type="ARBA" id="ARBA00005866"/>
    </source>
</evidence>
<gene>
    <name evidence="6" type="ORF">FY030_07815</name>
</gene>
<organism evidence="6 7">
    <name type="scientific">Ornithinimicrobium pratense</name>
    <dbReference type="NCBI Taxonomy" id="2593973"/>
    <lineage>
        <taxon>Bacteria</taxon>
        <taxon>Bacillati</taxon>
        <taxon>Actinomycetota</taxon>
        <taxon>Actinomycetes</taxon>
        <taxon>Micrococcales</taxon>
        <taxon>Ornithinimicrobiaceae</taxon>
        <taxon>Ornithinimicrobium</taxon>
    </lineage>
</organism>
<comment type="catalytic activity">
    <reaction evidence="1">
        <text>alpha-D-glucose 6-phosphate = beta-D-glucose 6-phosphate</text>
        <dbReference type="Rhea" id="RHEA:16249"/>
        <dbReference type="ChEBI" id="CHEBI:58225"/>
        <dbReference type="ChEBI" id="CHEBI:58247"/>
        <dbReference type="EC" id="5.1.3.15"/>
    </reaction>
</comment>
<evidence type="ECO:0000256" key="4">
    <source>
        <dbReference type="PIRNR" id="PIRNR016020"/>
    </source>
</evidence>
<dbReference type="RefSeq" id="WP_158061022.1">
    <property type="nucleotide sequence ID" value="NZ_CP044427.1"/>
</dbReference>
<dbReference type="SUPFAM" id="SSF74650">
    <property type="entry name" value="Galactose mutarotase-like"/>
    <property type="match status" value="1"/>
</dbReference>
<dbReference type="GO" id="GO:0047938">
    <property type="term" value="F:glucose-6-phosphate 1-epimerase activity"/>
    <property type="evidence" value="ECO:0007669"/>
    <property type="project" value="UniProtKB-UniRule"/>
</dbReference>
<keyword evidence="7" id="KW-1185">Reference proteome</keyword>
<keyword evidence="3 4" id="KW-0413">Isomerase</keyword>
<dbReference type="Pfam" id="PF01263">
    <property type="entry name" value="Aldose_epim"/>
    <property type="match status" value="1"/>
</dbReference>
<evidence type="ECO:0000256" key="3">
    <source>
        <dbReference type="ARBA" id="ARBA00023235"/>
    </source>
</evidence>
<dbReference type="Gene3D" id="2.70.98.10">
    <property type="match status" value="1"/>
</dbReference>
<dbReference type="CDD" id="cd09020">
    <property type="entry name" value="D-hex-6-P-epi_like"/>
    <property type="match status" value="1"/>
</dbReference>
<dbReference type="InterPro" id="IPR011013">
    <property type="entry name" value="Gal_mutarotase_sf_dom"/>
</dbReference>
<name>A0A5J6V682_9MICO</name>
<evidence type="ECO:0000313" key="6">
    <source>
        <dbReference type="EMBL" id="QFG68636.1"/>
    </source>
</evidence>
<dbReference type="PANTHER" id="PTHR11122:SF13">
    <property type="entry name" value="GLUCOSE-6-PHOSPHATE 1-EPIMERASE"/>
    <property type="match status" value="1"/>
</dbReference>